<gene>
    <name evidence="5" type="ordered locus">Aboo_1025</name>
</gene>
<dbReference type="STRING" id="439481.Aboo_1025"/>
<name>B5IHF5_ACIB4</name>
<dbReference type="eggNOG" id="arCOG03222">
    <property type="taxonomic scope" value="Archaea"/>
</dbReference>
<proteinExistence type="inferred from homology"/>
<accession>B5IHF5</accession>
<evidence type="ECO:0000256" key="3">
    <source>
        <dbReference type="ARBA" id="ARBA00022884"/>
    </source>
</evidence>
<dbReference type="NCBIfam" id="TIGR01903">
    <property type="entry name" value="cas5_csm4"/>
    <property type="match status" value="1"/>
</dbReference>
<keyword evidence="6" id="KW-1185">Reference proteome</keyword>
<organism evidence="5 6">
    <name type="scientific">Aciduliprofundum boonei (strain DSM 19572 / T469)</name>
    <dbReference type="NCBI Taxonomy" id="439481"/>
    <lineage>
        <taxon>Archaea</taxon>
        <taxon>Methanobacteriati</taxon>
        <taxon>Thermoplasmatota</taxon>
        <taxon>DHVE2 group</taxon>
        <taxon>Candidatus Aciduliprofundum</taxon>
    </lineage>
</organism>
<reference evidence="5" key="1">
    <citation type="submission" date="2010-02" db="EMBL/GenBank/DDBJ databases">
        <title>Complete sequence of Aciduliprofundum boonei T469.</title>
        <authorList>
            <consortium name="US DOE Joint Genome Institute"/>
            <person name="Lucas S."/>
            <person name="Copeland A."/>
            <person name="Lapidus A."/>
            <person name="Cheng J.-F."/>
            <person name="Bruce D."/>
            <person name="Goodwin L."/>
            <person name="Pitluck S."/>
            <person name="Saunders E."/>
            <person name="Detter J.C."/>
            <person name="Han C."/>
            <person name="Tapia R."/>
            <person name="Land M."/>
            <person name="Hauser L."/>
            <person name="Kyrpides N."/>
            <person name="Mikhailova N."/>
            <person name="Flores G."/>
            <person name="Reysenbach A.-L."/>
            <person name="Woyke T."/>
        </authorList>
    </citation>
    <scope>NUCLEOTIDE SEQUENCE</scope>
    <source>
        <strain evidence="5">T469</strain>
    </source>
</reference>
<evidence type="ECO:0000256" key="4">
    <source>
        <dbReference type="ARBA" id="ARBA00023118"/>
    </source>
</evidence>
<sequence length="280" mass="31682">MTSWYRLILNPEGAFAGEFDSIKIYGSIINAYSELYGSASEILETIKNGELRVSSPMPTKEGKFYVFKPMLPTEKLEYKDFKRFKKKKFVDERLAIKSLKEGKYSKERVEEIIGDDTAGIKTVELPGVSIGRYGGSSTIYYKTAGLYTHKAWILVKMSNEIKDRVLAVFRYLGDMGISKKRSTGFGHFKVSLEDYELENDGMYSMILSKYIPSQEELGGFPFERCRYEVKLITGYTKDGKVIPKMRALVEGSVIPSDYSPLGRVVDVHPKYSVVGVPVVI</sequence>
<evidence type="ECO:0000256" key="1">
    <source>
        <dbReference type="ARBA" id="ARBA00005772"/>
    </source>
</evidence>
<keyword evidence="3" id="KW-0694">RNA-binding</keyword>
<dbReference type="GO" id="GO:0051607">
    <property type="term" value="P:defense response to virus"/>
    <property type="evidence" value="ECO:0007669"/>
    <property type="project" value="UniProtKB-KW"/>
</dbReference>
<dbReference type="InterPro" id="IPR005510">
    <property type="entry name" value="Csm4"/>
</dbReference>
<dbReference type="KEGG" id="abi:Aboo_1025"/>
<dbReference type="GO" id="GO:0003723">
    <property type="term" value="F:RNA binding"/>
    <property type="evidence" value="ECO:0007669"/>
    <property type="project" value="UniProtKB-KW"/>
</dbReference>
<dbReference type="HOGENOM" id="CLU_992461_0_0_2"/>
<evidence type="ECO:0000313" key="6">
    <source>
        <dbReference type="Proteomes" id="UP000001400"/>
    </source>
</evidence>
<comment type="similarity">
    <text evidence="1">Belongs to the CRISPR-associated Csm4 family.</text>
</comment>
<keyword evidence="4" id="KW-0051">Antiviral defense</keyword>
<dbReference type="EMBL" id="CP001941">
    <property type="protein sequence ID" value="ADD08834.1"/>
    <property type="molecule type" value="Genomic_DNA"/>
</dbReference>
<evidence type="ECO:0000256" key="2">
    <source>
        <dbReference type="ARBA" id="ARBA00016109"/>
    </source>
</evidence>
<dbReference type="Proteomes" id="UP000001400">
    <property type="component" value="Chromosome"/>
</dbReference>
<dbReference type="AlphaFoldDB" id="B5IHF5"/>
<protein>
    <recommendedName>
        <fullName evidence="2">CRISPR system Cms protein Csm4</fullName>
    </recommendedName>
</protein>
<dbReference type="OrthoDB" id="86293at2157"/>
<evidence type="ECO:0000313" key="5">
    <source>
        <dbReference type="EMBL" id="ADD08834.1"/>
    </source>
</evidence>